<dbReference type="Pfam" id="PF14035">
    <property type="entry name" value="YlzJ"/>
    <property type="match status" value="1"/>
</dbReference>
<evidence type="ECO:0000313" key="1">
    <source>
        <dbReference type="EMBL" id="MXQ52280.1"/>
    </source>
</evidence>
<gene>
    <name evidence="1" type="ORF">GSM42_00640</name>
</gene>
<comment type="caution">
    <text evidence="1">The sequence shown here is derived from an EMBL/GenBank/DDBJ whole genome shotgun (WGS) entry which is preliminary data.</text>
</comment>
<name>A0A6I4VR89_9BACL</name>
<dbReference type="AlphaFoldDB" id="A0A6I4VR89"/>
<sequence>MLHWTLLPDELVYGEMNGQDDSLSFHETIYEGVHLLVQQAGKGIKVVRILSPDPTHFLDPRFQPGNVLFFSSDS</sequence>
<evidence type="ECO:0000313" key="2">
    <source>
        <dbReference type="Proteomes" id="UP000430692"/>
    </source>
</evidence>
<dbReference type="EMBL" id="WUUL01000001">
    <property type="protein sequence ID" value="MXQ52280.1"/>
    <property type="molecule type" value="Genomic_DNA"/>
</dbReference>
<dbReference type="RefSeq" id="WP_160799320.1">
    <property type="nucleotide sequence ID" value="NZ_WUUL01000001.1"/>
</dbReference>
<dbReference type="Proteomes" id="UP000430692">
    <property type="component" value="Unassembled WGS sequence"/>
</dbReference>
<accession>A0A6I4VR89</accession>
<keyword evidence="2" id="KW-1185">Reference proteome</keyword>
<dbReference type="InterPro" id="IPR025619">
    <property type="entry name" value="YlzJ"/>
</dbReference>
<proteinExistence type="predicted"/>
<organism evidence="1 2">
    <name type="scientific">Shimazuella alba</name>
    <dbReference type="NCBI Taxonomy" id="2690964"/>
    <lineage>
        <taxon>Bacteria</taxon>
        <taxon>Bacillati</taxon>
        <taxon>Bacillota</taxon>
        <taxon>Bacilli</taxon>
        <taxon>Bacillales</taxon>
        <taxon>Thermoactinomycetaceae</taxon>
        <taxon>Shimazuella</taxon>
    </lineage>
</organism>
<reference evidence="1 2" key="1">
    <citation type="submission" date="2019-12" db="EMBL/GenBank/DDBJ databases">
        <title>Whole-genome analyses of novel actinobacteria.</title>
        <authorList>
            <person name="Sahin N."/>
            <person name="Saygin H."/>
        </authorList>
    </citation>
    <scope>NUCLEOTIDE SEQUENCE [LARGE SCALE GENOMIC DNA]</scope>
    <source>
        <strain evidence="1 2">KC615</strain>
    </source>
</reference>
<protein>
    <submittedName>
        <fullName evidence="1">Ribonuclease</fullName>
    </submittedName>
</protein>